<dbReference type="PROSITE" id="PS51012">
    <property type="entry name" value="ABC_TM2"/>
    <property type="match status" value="1"/>
</dbReference>
<evidence type="ECO:0000313" key="9">
    <source>
        <dbReference type="Proteomes" id="UP000632535"/>
    </source>
</evidence>
<name>A0ABQ2B3V6_9MICO</name>
<evidence type="ECO:0000256" key="6">
    <source>
        <dbReference type="RuleBase" id="RU361157"/>
    </source>
</evidence>
<keyword evidence="6" id="KW-0813">Transport</keyword>
<feature type="transmembrane region" description="Helical" evidence="6">
    <location>
        <begin position="160"/>
        <end position="184"/>
    </location>
</feature>
<feature type="domain" description="ABC transmembrane type-2" evidence="7">
    <location>
        <begin position="46"/>
        <end position="275"/>
    </location>
</feature>
<comment type="subcellular location">
    <subcellularLocation>
        <location evidence="6">Cell membrane</location>
        <topology evidence="6">Multi-pass membrane protein</topology>
    </subcellularLocation>
    <subcellularLocation>
        <location evidence="1">Membrane</location>
        <topology evidence="1">Multi-pass membrane protein</topology>
    </subcellularLocation>
</comment>
<feature type="transmembrane region" description="Helical" evidence="6">
    <location>
        <begin position="135"/>
        <end position="154"/>
    </location>
</feature>
<evidence type="ECO:0000259" key="7">
    <source>
        <dbReference type="PROSITE" id="PS51012"/>
    </source>
</evidence>
<dbReference type="InterPro" id="IPR047817">
    <property type="entry name" value="ABC2_TM_bact-type"/>
</dbReference>
<keyword evidence="6" id="KW-1003">Cell membrane</keyword>
<dbReference type="InterPro" id="IPR000412">
    <property type="entry name" value="ABC_2_transport"/>
</dbReference>
<evidence type="ECO:0000256" key="2">
    <source>
        <dbReference type="ARBA" id="ARBA00022692"/>
    </source>
</evidence>
<dbReference type="EMBL" id="BMDG01000002">
    <property type="protein sequence ID" value="GGI05447.1"/>
    <property type="molecule type" value="Genomic_DNA"/>
</dbReference>
<dbReference type="InterPro" id="IPR051784">
    <property type="entry name" value="Nod_factor_ABC_transporter"/>
</dbReference>
<dbReference type="Pfam" id="PF01061">
    <property type="entry name" value="ABC2_membrane"/>
    <property type="match status" value="1"/>
</dbReference>
<evidence type="ECO:0000313" key="8">
    <source>
        <dbReference type="EMBL" id="GGI05447.1"/>
    </source>
</evidence>
<evidence type="ECO:0000256" key="3">
    <source>
        <dbReference type="ARBA" id="ARBA00022989"/>
    </source>
</evidence>
<comment type="similarity">
    <text evidence="6">Belongs to the ABC-2 integral membrane protein family.</text>
</comment>
<sequence>MSHTTVAGPPRVPVAPATTPSRAGRFWGDTGLVLVRELRPLVRDPFSMLFGLVQPLFFLALFGPLLVSSLGGTDALGGDVWLWFVPSILVMSTLFGTTGTGSNLQMELVSGSHERLLVTPMSRSAMLVGRALKEVVPVVVQALVVVLVMLPFGLRPDPLGVVLTLGQLAVLGVGIGGFSYALALAVRKQEWMFWVVQQTVIFPLMLLSGMLLPLDGGPAWMRTVSYADPLRYVVDAARELFAGDLASPAVLWGWVAALLTAAAGLAVGVRTMERARA</sequence>
<keyword evidence="9" id="KW-1185">Reference proteome</keyword>
<accession>A0ABQ2B3V6</accession>
<evidence type="ECO:0000256" key="4">
    <source>
        <dbReference type="ARBA" id="ARBA00023136"/>
    </source>
</evidence>
<feature type="transmembrane region" description="Helical" evidence="6">
    <location>
        <begin position="46"/>
        <end position="68"/>
    </location>
</feature>
<reference evidence="9" key="1">
    <citation type="journal article" date="2019" name="Int. J. Syst. Evol. Microbiol.">
        <title>The Global Catalogue of Microorganisms (GCM) 10K type strain sequencing project: providing services to taxonomists for standard genome sequencing and annotation.</title>
        <authorList>
            <consortium name="The Broad Institute Genomics Platform"/>
            <consortium name="The Broad Institute Genome Sequencing Center for Infectious Disease"/>
            <person name="Wu L."/>
            <person name="Ma J."/>
        </authorList>
    </citation>
    <scope>NUCLEOTIDE SEQUENCE [LARGE SCALE GENOMIC DNA]</scope>
    <source>
        <strain evidence="9">CCM 8653</strain>
    </source>
</reference>
<proteinExistence type="inferred from homology"/>
<feature type="transmembrane region" description="Helical" evidence="6">
    <location>
        <begin position="249"/>
        <end position="269"/>
    </location>
</feature>
<organism evidence="8 9">
    <name type="scientific">Isoptericola cucumis</name>
    <dbReference type="NCBI Taxonomy" id="1776856"/>
    <lineage>
        <taxon>Bacteria</taxon>
        <taxon>Bacillati</taxon>
        <taxon>Actinomycetota</taxon>
        <taxon>Actinomycetes</taxon>
        <taxon>Micrococcales</taxon>
        <taxon>Promicromonosporaceae</taxon>
        <taxon>Isoptericola</taxon>
    </lineage>
</organism>
<dbReference type="RefSeq" id="WP_188522194.1">
    <property type="nucleotide sequence ID" value="NZ_BMDG01000002.1"/>
</dbReference>
<dbReference type="Proteomes" id="UP000632535">
    <property type="component" value="Unassembled WGS sequence"/>
</dbReference>
<evidence type="ECO:0000256" key="5">
    <source>
        <dbReference type="ARBA" id="ARBA00023251"/>
    </source>
</evidence>
<protein>
    <recommendedName>
        <fullName evidence="6">Transport permease protein</fullName>
    </recommendedName>
</protein>
<comment type="caution">
    <text evidence="8">The sequence shown here is derived from an EMBL/GenBank/DDBJ whole genome shotgun (WGS) entry which is preliminary data.</text>
</comment>
<keyword evidence="3 6" id="KW-1133">Transmembrane helix</keyword>
<gene>
    <name evidence="8" type="ORF">GCM10007368_06200</name>
</gene>
<feature type="transmembrane region" description="Helical" evidence="6">
    <location>
        <begin position="191"/>
        <end position="212"/>
    </location>
</feature>
<evidence type="ECO:0000256" key="1">
    <source>
        <dbReference type="ARBA" id="ARBA00004141"/>
    </source>
</evidence>
<keyword evidence="5" id="KW-0046">Antibiotic resistance</keyword>
<keyword evidence="2 6" id="KW-0812">Transmembrane</keyword>
<dbReference type="InterPro" id="IPR013525">
    <property type="entry name" value="ABC2_TM"/>
</dbReference>
<keyword evidence="4 6" id="KW-0472">Membrane</keyword>
<dbReference type="PANTHER" id="PTHR43229:SF3">
    <property type="entry name" value="ABC-TYPE MULTIDRUG TRANSPORT SYSTEM, PERMEASE COMPONENT"/>
    <property type="match status" value="1"/>
</dbReference>
<dbReference type="PIRSF" id="PIRSF006648">
    <property type="entry name" value="DrrB"/>
    <property type="match status" value="1"/>
</dbReference>
<dbReference type="PANTHER" id="PTHR43229">
    <property type="entry name" value="NODULATION PROTEIN J"/>
    <property type="match status" value="1"/>
</dbReference>
<feature type="transmembrane region" description="Helical" evidence="6">
    <location>
        <begin position="80"/>
        <end position="98"/>
    </location>
</feature>